<dbReference type="PANTHER" id="PTHR28219">
    <property type="entry name" value="UPF0642 PROTEIN YBL028C"/>
    <property type="match status" value="1"/>
</dbReference>
<accession>A0A139H1G6</accession>
<evidence type="ECO:0000313" key="3">
    <source>
        <dbReference type="EMBL" id="KXS96310.1"/>
    </source>
</evidence>
<gene>
    <name evidence="3" type="ORF">AC579_9184</name>
</gene>
<name>A0A139H1G6_9PEZI</name>
<organism evidence="3 4">
    <name type="scientific">Pseudocercospora musae</name>
    <dbReference type="NCBI Taxonomy" id="113226"/>
    <lineage>
        <taxon>Eukaryota</taxon>
        <taxon>Fungi</taxon>
        <taxon>Dikarya</taxon>
        <taxon>Ascomycota</taxon>
        <taxon>Pezizomycotina</taxon>
        <taxon>Dothideomycetes</taxon>
        <taxon>Dothideomycetidae</taxon>
        <taxon>Mycosphaerellales</taxon>
        <taxon>Mycosphaerellaceae</taxon>
        <taxon>Pseudocercospora</taxon>
    </lineage>
</organism>
<dbReference type="Proteomes" id="UP000073492">
    <property type="component" value="Unassembled WGS sequence"/>
</dbReference>
<evidence type="ECO:0000313" key="4">
    <source>
        <dbReference type="Proteomes" id="UP000073492"/>
    </source>
</evidence>
<reference evidence="3 4" key="1">
    <citation type="submission" date="2015-07" db="EMBL/GenBank/DDBJ databases">
        <title>Comparative genomics of the Sigatoka disease complex on banana suggests a link between parallel evolutionary changes in Pseudocercospora fijiensis and Pseudocercospora eumusae and increased virulence on the banana host.</title>
        <authorList>
            <person name="Chang T.-C."/>
            <person name="Salvucci A."/>
            <person name="Crous P.W."/>
            <person name="Stergiopoulos I."/>
        </authorList>
    </citation>
    <scope>NUCLEOTIDE SEQUENCE [LARGE SCALE GENOMIC DNA]</scope>
    <source>
        <strain evidence="3 4">CBS 116634</strain>
    </source>
</reference>
<evidence type="ECO:0000256" key="1">
    <source>
        <dbReference type="SAM" id="MobiDB-lite"/>
    </source>
</evidence>
<dbReference type="AlphaFoldDB" id="A0A139H1G6"/>
<feature type="compositionally biased region" description="Basic and acidic residues" evidence="1">
    <location>
        <begin position="85"/>
        <end position="96"/>
    </location>
</feature>
<feature type="compositionally biased region" description="Basic and acidic residues" evidence="1">
    <location>
        <begin position="43"/>
        <end position="65"/>
    </location>
</feature>
<dbReference type="Pfam" id="PF10338">
    <property type="entry name" value="YBL028C_N"/>
    <property type="match status" value="1"/>
</dbReference>
<dbReference type="OrthoDB" id="4087970at2759"/>
<feature type="domain" description="DUF2423" evidence="2">
    <location>
        <begin position="1"/>
        <end position="44"/>
    </location>
</feature>
<comment type="caution">
    <text evidence="3">The sequence shown here is derived from an EMBL/GenBank/DDBJ whole genome shotgun (WGS) entry which is preliminary data.</text>
</comment>
<feature type="region of interest" description="Disordered" evidence="1">
    <location>
        <begin position="42"/>
        <end position="118"/>
    </location>
</feature>
<protein>
    <recommendedName>
        <fullName evidence="2">DUF2423 domain-containing protein</fullName>
    </recommendedName>
</protein>
<proteinExistence type="predicted"/>
<dbReference type="EMBL" id="LFZO01000838">
    <property type="protein sequence ID" value="KXS96310.1"/>
    <property type="molecule type" value="Genomic_DNA"/>
</dbReference>
<dbReference type="GO" id="GO:0030687">
    <property type="term" value="C:preribosome, large subunit precursor"/>
    <property type="evidence" value="ECO:0007669"/>
    <property type="project" value="TreeGrafter"/>
</dbReference>
<dbReference type="PANTHER" id="PTHR28219:SF1">
    <property type="entry name" value="UPF0642 PROTEIN YBL028C"/>
    <property type="match status" value="1"/>
</dbReference>
<dbReference type="InterPro" id="IPR019434">
    <property type="entry name" value="DUF2423"/>
</dbReference>
<sequence>MGSSARASRIKKNNSALKKRVFGPVEQARNERLSAKLLALAKAPKEERMDVEQEDSKEAAKKNEAVADVDMDASTKKTRSKREVKRLQEARAQRQERKSRKKARNQVAFPSKKKGGKR</sequence>
<keyword evidence="4" id="KW-1185">Reference proteome</keyword>
<evidence type="ECO:0000259" key="2">
    <source>
        <dbReference type="Pfam" id="PF10338"/>
    </source>
</evidence>